<evidence type="ECO:0000313" key="6">
    <source>
        <dbReference type="EMBL" id="CAG9317924.1"/>
    </source>
</evidence>
<keyword evidence="2 3" id="KW-0833">Ubl conjugation pathway</keyword>
<dbReference type="SUPFAM" id="SSF81382">
    <property type="entry name" value="Skp1 dimerisation domain-like"/>
    <property type="match status" value="1"/>
</dbReference>
<dbReference type="AlphaFoldDB" id="A0AAU9IXZ2"/>
<evidence type="ECO:0000256" key="2">
    <source>
        <dbReference type="ARBA" id="ARBA00022786"/>
    </source>
</evidence>
<protein>
    <recommendedName>
        <fullName evidence="8">SKP1-like protein</fullName>
    </recommendedName>
</protein>
<dbReference type="FunFam" id="3.30.710.10:FF:000026">
    <property type="entry name" value="E3 ubiquitin ligase complex SCF subunit"/>
    <property type="match status" value="1"/>
</dbReference>
<evidence type="ECO:0000259" key="4">
    <source>
        <dbReference type="Pfam" id="PF01466"/>
    </source>
</evidence>
<name>A0AAU9IXZ2_9CILI</name>
<dbReference type="Gene3D" id="3.30.710.10">
    <property type="entry name" value="Potassium Channel Kv1.1, Chain A"/>
    <property type="match status" value="1"/>
</dbReference>
<dbReference type="GO" id="GO:0006511">
    <property type="term" value="P:ubiquitin-dependent protein catabolic process"/>
    <property type="evidence" value="ECO:0007669"/>
    <property type="project" value="InterPro"/>
</dbReference>
<keyword evidence="7" id="KW-1185">Reference proteome</keyword>
<comment type="similarity">
    <text evidence="1 3">Belongs to the SKP1 family.</text>
</comment>
<dbReference type="Pfam" id="PF03931">
    <property type="entry name" value="Skp1_POZ"/>
    <property type="match status" value="1"/>
</dbReference>
<evidence type="ECO:0008006" key="8">
    <source>
        <dbReference type="Google" id="ProtNLM"/>
    </source>
</evidence>
<dbReference type="InterPro" id="IPR016897">
    <property type="entry name" value="SKP1"/>
</dbReference>
<comment type="pathway">
    <text evidence="3">Protein modification; protein ubiquitination.</text>
</comment>
<comment type="caution">
    <text evidence="6">The sequence shown here is derived from an EMBL/GenBank/DDBJ whole genome shotgun (WGS) entry which is preliminary data.</text>
</comment>
<dbReference type="InterPro" id="IPR016072">
    <property type="entry name" value="Skp1_comp_dimer"/>
</dbReference>
<gene>
    <name evidence="6" type="ORF">BSTOLATCC_MIC20229</name>
</gene>
<dbReference type="InterPro" id="IPR011333">
    <property type="entry name" value="SKP1/BTB/POZ_sf"/>
</dbReference>
<organism evidence="6 7">
    <name type="scientific">Blepharisma stoltei</name>
    <dbReference type="NCBI Taxonomy" id="1481888"/>
    <lineage>
        <taxon>Eukaryota</taxon>
        <taxon>Sar</taxon>
        <taxon>Alveolata</taxon>
        <taxon>Ciliophora</taxon>
        <taxon>Postciliodesmatophora</taxon>
        <taxon>Heterotrichea</taxon>
        <taxon>Heterotrichida</taxon>
        <taxon>Blepharismidae</taxon>
        <taxon>Blepharisma</taxon>
    </lineage>
</organism>
<dbReference type="SMART" id="SM00512">
    <property type="entry name" value="Skp1"/>
    <property type="match status" value="1"/>
</dbReference>
<dbReference type="InterPro" id="IPR001232">
    <property type="entry name" value="SKP1-like"/>
</dbReference>
<evidence type="ECO:0000256" key="1">
    <source>
        <dbReference type="ARBA" id="ARBA00009993"/>
    </source>
</evidence>
<dbReference type="InterPro" id="IPR036296">
    <property type="entry name" value="SKP1-like_dim_sf"/>
</dbReference>
<feature type="domain" description="SKP1 component POZ" evidence="5">
    <location>
        <begin position="5"/>
        <end position="62"/>
    </location>
</feature>
<dbReference type="PANTHER" id="PTHR11165">
    <property type="entry name" value="SKP1"/>
    <property type="match status" value="1"/>
</dbReference>
<dbReference type="Proteomes" id="UP001162131">
    <property type="component" value="Unassembled WGS sequence"/>
</dbReference>
<dbReference type="PIRSF" id="PIRSF028729">
    <property type="entry name" value="E3_ubiquit_lig_SCF_Skp"/>
    <property type="match status" value="1"/>
</dbReference>
<accession>A0AAU9IXZ2</accession>
<proteinExistence type="inferred from homology"/>
<evidence type="ECO:0000256" key="3">
    <source>
        <dbReference type="PIRNR" id="PIRNR028729"/>
    </source>
</evidence>
<evidence type="ECO:0000259" key="5">
    <source>
        <dbReference type="Pfam" id="PF03931"/>
    </source>
</evidence>
<dbReference type="SUPFAM" id="SSF54695">
    <property type="entry name" value="POZ domain"/>
    <property type="match status" value="1"/>
</dbReference>
<feature type="domain" description="SKP1 component dimerisation" evidence="4">
    <location>
        <begin position="111"/>
        <end position="157"/>
    </location>
</feature>
<dbReference type="InterPro" id="IPR016073">
    <property type="entry name" value="Skp1_comp_POZ"/>
</dbReference>
<reference evidence="6" key="1">
    <citation type="submission" date="2021-09" db="EMBL/GenBank/DDBJ databases">
        <authorList>
            <consortium name="AG Swart"/>
            <person name="Singh M."/>
            <person name="Singh A."/>
            <person name="Seah K."/>
            <person name="Emmerich C."/>
        </authorList>
    </citation>
    <scope>NUCLEOTIDE SEQUENCE</scope>
    <source>
        <strain evidence="6">ATCC30299</strain>
    </source>
</reference>
<sequence>MEEDKVKLRSQEDQIFEIEESAAFKSQILRSMIEGFDGKEEISLPIKAAIIEKILLYLKHYKDLEPPVIEKPLRTANLEEILPAWDVDFLNLETEMIFELILAANFLCISPLLDLLCAKLASLLKDKTSEEIRSAFHIKNDFTPEEEAKIREENLWAEME</sequence>
<dbReference type="Pfam" id="PF01466">
    <property type="entry name" value="Skp1"/>
    <property type="match status" value="1"/>
</dbReference>
<evidence type="ECO:0000313" key="7">
    <source>
        <dbReference type="Proteomes" id="UP001162131"/>
    </source>
</evidence>
<dbReference type="EMBL" id="CAJZBQ010000019">
    <property type="protein sequence ID" value="CAG9317924.1"/>
    <property type="molecule type" value="Genomic_DNA"/>
</dbReference>